<dbReference type="SUPFAM" id="SSF56988">
    <property type="entry name" value="Anthrax protective antigen"/>
    <property type="match status" value="1"/>
</dbReference>
<name>A0ABY7LNE3_9BACT</name>
<dbReference type="NCBIfam" id="TIGR04183">
    <property type="entry name" value="Por_Secre_tail"/>
    <property type="match status" value="1"/>
</dbReference>
<dbReference type="InterPro" id="IPR047589">
    <property type="entry name" value="DUF11_rpt"/>
</dbReference>
<dbReference type="EMBL" id="CP114767">
    <property type="protein sequence ID" value="WBA40972.1"/>
    <property type="molecule type" value="Genomic_DNA"/>
</dbReference>
<evidence type="ECO:0000313" key="4">
    <source>
        <dbReference type="Proteomes" id="UP001211005"/>
    </source>
</evidence>
<reference evidence="3 4" key="1">
    <citation type="submission" date="2022-12" db="EMBL/GenBank/DDBJ databases">
        <title>Hymenobacter canadensis sp. nov. isolated from lake water of the Cambridge Bay, Canada.</title>
        <authorList>
            <person name="Kim W.H."/>
            <person name="Lee Y.M."/>
        </authorList>
    </citation>
    <scope>NUCLEOTIDE SEQUENCE [LARGE SCALE GENOMIC DNA]</scope>
    <source>
        <strain evidence="3 4">PAMC 29467</strain>
    </source>
</reference>
<dbReference type="RefSeq" id="WP_269559058.1">
    <property type="nucleotide sequence ID" value="NZ_CP114767.1"/>
</dbReference>
<dbReference type="SMART" id="SM00758">
    <property type="entry name" value="PA14"/>
    <property type="match status" value="1"/>
</dbReference>
<dbReference type="PROSITE" id="PS51820">
    <property type="entry name" value="PA14"/>
    <property type="match status" value="1"/>
</dbReference>
<dbReference type="Proteomes" id="UP001211005">
    <property type="component" value="Chromosome"/>
</dbReference>
<feature type="domain" description="PA14" evidence="2">
    <location>
        <begin position="774"/>
        <end position="935"/>
    </location>
</feature>
<keyword evidence="4" id="KW-1185">Reference proteome</keyword>
<dbReference type="Pfam" id="PF18962">
    <property type="entry name" value="Por_Secre_tail"/>
    <property type="match status" value="1"/>
</dbReference>
<dbReference type="InterPro" id="IPR001434">
    <property type="entry name" value="OmcB-like_DUF11"/>
</dbReference>
<dbReference type="Pfam" id="PF01345">
    <property type="entry name" value="DUF11"/>
    <property type="match status" value="6"/>
</dbReference>
<proteinExistence type="predicted"/>
<protein>
    <submittedName>
        <fullName evidence="3">T9SS type A sorting domain-containing protein</fullName>
    </submittedName>
</protein>
<feature type="region of interest" description="Disordered" evidence="1">
    <location>
        <begin position="598"/>
        <end position="623"/>
    </location>
</feature>
<evidence type="ECO:0000313" key="3">
    <source>
        <dbReference type="EMBL" id="WBA40972.1"/>
    </source>
</evidence>
<gene>
    <name evidence="3" type="ORF">O3303_14205</name>
</gene>
<sequence length="2385" mass="241159">MKTTLRFLLLLLAWTSLGWTVGWAQTARVASLIPERVSVEKRAQLLARTIGKAKVQKAVSTASRPAAITANNVTVTVPINSGLLIVAPLNFTTTLASSQPNQVRYRILPTAAQGQLYLFNADFTQSVLLDPAVYNNVWINPGNFINQVFQPAANYTGVITIPYAGRTVNNLNIVVETSNEADYTIRVAPVADNNTALIIAPNAGITALSQPLTSTPSGLNFTIKSLPPTANGVLYTTRNATGAIVTPTAITVGQSLTPTQAQNLSFGPATNFFGTAIFTFTVTSNGVESEVSDYGIPVSKAACGLTGPIEFSKSPIEDWKTHANVLVAGTNISSGGFTSSVSGTNTNTFAIGNNLTLPGPSLVWQQNNIGNNPTTTPNTSSVTFTFDRPVNNLSITITDIDRDLTNANFTDELTFNGFATDASTTPITLTAANVATAASLNQFVAGTNTVQGIGVANSTTTSNVVVTFASAVKKLTLIYKNTAPYVNATTDRTQTIGFPSFTWCSQADVTTTLIAQASPITAGAQGQFNAAFTNNGVDVTAQGVVAQVQLPTGLSNVVATNGGSYSPTTGIVTYAGLTTLTVGQTVASTITFTAPATGPVSATASISTTSDEGANTAPNSANANISVTPSADVVTTLTTSQTAVAPGASITYTARVQNNGPSAATTVAPTVQLPAGLLLVAANLPTGATYNNNTGVVTLPTTASLASGAGSALTYAITFPAPNYSTTITGVAASASGTNDPTAANNNGTQANARVSTVVSLPSNGCAGVPYGPTRSSGLYGEYFAGYFADNLSFFDGKTAGLARYDATLNFPASDRWGNLVPPATGSASDPEQYTSRYRGSINIATAGSYTFYLSSDDASYLWLDGATVAPTLANVSINNGGLHGATERSVILNLSAGSHDLLIYFGEQGGGNSLTFSYESAAAGIAKQIVPNSVLCASASPPVANNDFATTTPGTPYTFTGATAVTANDTPTGTFNATTVTLGAAVPASQGVFTKAANGDVTFTPAVGFVGIATIPYTVQNASGTVSNTAFISVEVKGTTFNLATTLTGPASADAGAPVTYNVTSSNPGTVAATNVVETVQLPAGLTTTGFTVGGANGTLSNGVITFANGNTYNQTTGVLRLPIGNLAASTGSVTTAVVFPASGSSPLMVTANISGLGGTETTTADNTAVVNTAITPRFDVTTALTGPATVTAGNEVTYTVTTSNVATATDPRSVSPASNVVQTVTFSGNVMGIFASNGGTAAFNSSTNTTTVTFPAISVLAPGQSQVNTVSFVSPSDARLAPVAIVTSGETSTNVGDLNSPTVGTNNNTAQLNGVTVRPTVTPIAAVGTSVNVFTTISSPTTNVAPGATITLNVTANNAGPATANAVVQTVTLPTGLSGVTPSNGGNYNEVTGVVTFPQLTTLASAGSQAYTITLTAPAQGFVLANATITTTSPDLVPADNLAQTKVDVNPTADVTTTITGPVVALPGQLLTYTVTTRSNGSADANGVIQTVQLPAGLTNVQFNGVTPTGATSYNAATGLLTLTYAAPLAQGFSASNTITFTTPTGMTSFGPVATVSTSTFETNTANNTAAVTTVVTPAADVVVRVTAPASAVVGTPVLYVVSTTNNGVSVATGVTPTLQLPAGLGVANVAFPAGSNTGTYDNVSGLVTFPTAGTLANGASLANEVLVTMPDVSQLAAVARVSTTSFDTNLDNNYASAATTPIAPTATTADVRVASFSPNSTTTPGTTVTLTATFNNAGTNPAANVVPQIVLVPGLTNVTYPGTVGTYSSTTGIVTFPTVSSVAANTTVAGTYSVSFNAPNSGPVNAVATIASATSDAVLTNNTAVSVLTVTSQANATTSIAGPASAAPGSKATYAVTTSNVATTSPSTNVVQTVTIPGTPADLVIPTGATSTVTGGNTVVTFPTIALLAPGTANAVTNYVSFTMPTAAVTLTGTVTSDVDVAAGNNTASVTTNTNRAPVAYNVVNKLQSPEGNTANTPLLISPLAATDADAGQVLTYRITSLPTSGTLSLNGTPVNTTTVLSAADAANLKFLPAANFVGNVFFSYVAIDNATTVATSNTALYTIPVGADNNSAYATTPTKGGATAYQNNDVLAYVVDINAARYNSAGLIYNTTTGALVATNGSVSNGLPTTGTNAVISAADKSTLNAVGIDINPTTGQFFVSNRLLLREGNYTVSVTTTDINGGTNTQNVTIPIGARPLPVTLVSFSAKAEGADAKLTWTTAQEINNDRFVVERSLDSNSFTVVAEVKGQGTKSSATNYTLTDAQAASKGRVAYYRLRQVDTDGTSTYSSVQTVTFSIATRTTVAVYPNPTSNLANTRLDLSGAPQGAYQVSIVDMTGRVLRSFSQQGGRNEAIDVTSLPAGTYLVLVKGNGESFNQRLVKE</sequence>
<evidence type="ECO:0000259" key="2">
    <source>
        <dbReference type="PROSITE" id="PS51820"/>
    </source>
</evidence>
<dbReference type="InterPro" id="IPR037524">
    <property type="entry name" value="PA14/GLEYA"/>
</dbReference>
<organism evidence="3 4">
    <name type="scientific">Hymenobacter canadensis</name>
    <dbReference type="NCBI Taxonomy" id="2999067"/>
    <lineage>
        <taxon>Bacteria</taxon>
        <taxon>Pseudomonadati</taxon>
        <taxon>Bacteroidota</taxon>
        <taxon>Cytophagia</taxon>
        <taxon>Cytophagales</taxon>
        <taxon>Hymenobacteraceae</taxon>
        <taxon>Hymenobacter</taxon>
    </lineage>
</organism>
<evidence type="ECO:0000256" key="1">
    <source>
        <dbReference type="SAM" id="MobiDB-lite"/>
    </source>
</evidence>
<dbReference type="Gene3D" id="3.90.182.10">
    <property type="entry name" value="Toxin - Anthrax Protective Antigen,domain 1"/>
    <property type="match status" value="1"/>
</dbReference>
<dbReference type="Pfam" id="PF17963">
    <property type="entry name" value="Big_9"/>
    <property type="match status" value="1"/>
</dbReference>
<dbReference type="NCBIfam" id="TIGR01451">
    <property type="entry name" value="B_ant_repeat"/>
    <property type="match status" value="2"/>
</dbReference>
<dbReference type="InterPro" id="IPR011658">
    <property type="entry name" value="PA14_dom"/>
</dbReference>
<accession>A0ABY7LNE3</accession>
<dbReference type="InterPro" id="IPR026444">
    <property type="entry name" value="Secre_tail"/>
</dbReference>